<evidence type="ECO:0000256" key="11">
    <source>
        <dbReference type="ARBA" id="ARBA00023180"/>
    </source>
</evidence>
<dbReference type="OrthoDB" id="6252479at2759"/>
<protein>
    <recommendedName>
        <fullName evidence="14">Cadherin domain-containing protein</fullName>
    </recommendedName>
</protein>
<dbReference type="Proteomes" id="UP000639338">
    <property type="component" value="Unassembled WGS sequence"/>
</dbReference>
<evidence type="ECO:0000256" key="12">
    <source>
        <dbReference type="PROSITE-ProRule" id="PRU00043"/>
    </source>
</evidence>
<evidence type="ECO:0000256" key="2">
    <source>
        <dbReference type="ARBA" id="ARBA00022536"/>
    </source>
</evidence>
<dbReference type="PANTHER" id="PTHR24027:SF422">
    <property type="entry name" value="CADHERIN DOMAIN-CONTAINING PROTEIN"/>
    <property type="match status" value="1"/>
</dbReference>
<keyword evidence="10" id="KW-1015">Disulfide bond</keyword>
<dbReference type="EMBL" id="JACMRX010000006">
    <property type="protein sequence ID" value="KAF7987786.1"/>
    <property type="molecule type" value="Genomic_DNA"/>
</dbReference>
<keyword evidence="5" id="KW-0677">Repeat</keyword>
<dbReference type="GO" id="GO:0008013">
    <property type="term" value="F:beta-catenin binding"/>
    <property type="evidence" value="ECO:0007669"/>
    <property type="project" value="TreeGrafter"/>
</dbReference>
<dbReference type="GO" id="GO:0016477">
    <property type="term" value="P:cell migration"/>
    <property type="evidence" value="ECO:0007669"/>
    <property type="project" value="TreeGrafter"/>
</dbReference>
<dbReference type="GO" id="GO:0008104">
    <property type="term" value="P:intracellular protein localization"/>
    <property type="evidence" value="ECO:0007669"/>
    <property type="project" value="UniProtKB-ARBA"/>
</dbReference>
<dbReference type="PROSITE" id="PS50268">
    <property type="entry name" value="CADHERIN_2"/>
    <property type="match status" value="3"/>
</dbReference>
<evidence type="ECO:0000313" key="15">
    <source>
        <dbReference type="EMBL" id="KAF7987786.1"/>
    </source>
</evidence>
<evidence type="ECO:0000256" key="1">
    <source>
        <dbReference type="ARBA" id="ARBA00004251"/>
    </source>
</evidence>
<keyword evidence="4 13" id="KW-0732">Signal</keyword>
<dbReference type="GO" id="GO:0005509">
    <property type="term" value="F:calcium ion binding"/>
    <property type="evidence" value="ECO:0007669"/>
    <property type="project" value="UniProtKB-UniRule"/>
</dbReference>
<dbReference type="GO" id="GO:0005912">
    <property type="term" value="C:adherens junction"/>
    <property type="evidence" value="ECO:0007669"/>
    <property type="project" value="TreeGrafter"/>
</dbReference>
<organism evidence="15 16">
    <name type="scientific">Aphidius gifuensis</name>
    <name type="common">Parasitoid wasp</name>
    <dbReference type="NCBI Taxonomy" id="684658"/>
    <lineage>
        <taxon>Eukaryota</taxon>
        <taxon>Metazoa</taxon>
        <taxon>Ecdysozoa</taxon>
        <taxon>Arthropoda</taxon>
        <taxon>Hexapoda</taxon>
        <taxon>Insecta</taxon>
        <taxon>Pterygota</taxon>
        <taxon>Neoptera</taxon>
        <taxon>Endopterygota</taxon>
        <taxon>Hymenoptera</taxon>
        <taxon>Apocrita</taxon>
        <taxon>Ichneumonoidea</taxon>
        <taxon>Braconidae</taxon>
        <taxon>Aphidiinae</taxon>
        <taxon>Aphidius</taxon>
    </lineage>
</organism>
<keyword evidence="11" id="KW-0325">Glycoprotein</keyword>
<evidence type="ECO:0000256" key="8">
    <source>
        <dbReference type="ARBA" id="ARBA00022989"/>
    </source>
</evidence>
<keyword evidence="8" id="KW-1133">Transmembrane helix</keyword>
<dbReference type="PROSITE" id="PS00232">
    <property type="entry name" value="CADHERIN_1"/>
    <property type="match status" value="1"/>
</dbReference>
<dbReference type="Pfam" id="PF00028">
    <property type="entry name" value="Cadherin"/>
    <property type="match status" value="1"/>
</dbReference>
<dbReference type="SUPFAM" id="SSF49313">
    <property type="entry name" value="Cadherin-like"/>
    <property type="match status" value="3"/>
</dbReference>
<feature type="chain" id="PRO_5032778636" description="Cadherin domain-containing protein" evidence="13">
    <location>
        <begin position="19"/>
        <end position="472"/>
    </location>
</feature>
<keyword evidence="16" id="KW-1185">Reference proteome</keyword>
<evidence type="ECO:0000256" key="4">
    <source>
        <dbReference type="ARBA" id="ARBA00022729"/>
    </source>
</evidence>
<feature type="domain" description="Cadherin" evidence="14">
    <location>
        <begin position="46"/>
        <end position="138"/>
    </location>
</feature>
<evidence type="ECO:0000256" key="7">
    <source>
        <dbReference type="ARBA" id="ARBA00022889"/>
    </source>
</evidence>
<dbReference type="GO" id="GO:0016342">
    <property type="term" value="C:catenin complex"/>
    <property type="evidence" value="ECO:0007669"/>
    <property type="project" value="TreeGrafter"/>
</dbReference>
<dbReference type="GO" id="GO:0007424">
    <property type="term" value="P:open tracheal system development"/>
    <property type="evidence" value="ECO:0007669"/>
    <property type="project" value="UniProtKB-ARBA"/>
</dbReference>
<dbReference type="InterPro" id="IPR039808">
    <property type="entry name" value="Cadherin"/>
</dbReference>
<dbReference type="GO" id="GO:0034332">
    <property type="term" value="P:adherens junction organization"/>
    <property type="evidence" value="ECO:0007669"/>
    <property type="project" value="TreeGrafter"/>
</dbReference>
<reference evidence="15 16" key="1">
    <citation type="submission" date="2020-08" db="EMBL/GenBank/DDBJ databases">
        <title>Aphidius gifuensis genome sequencing and assembly.</title>
        <authorList>
            <person name="Du Z."/>
        </authorList>
    </citation>
    <scope>NUCLEOTIDE SEQUENCE [LARGE SCALE GENOMIC DNA]</scope>
    <source>
        <strain evidence="15">YNYX2018</strain>
        <tissue evidence="15">Adults</tissue>
    </source>
</reference>
<dbReference type="GO" id="GO:0007043">
    <property type="term" value="P:cell-cell junction assembly"/>
    <property type="evidence" value="ECO:0007669"/>
    <property type="project" value="TreeGrafter"/>
</dbReference>
<evidence type="ECO:0000256" key="9">
    <source>
        <dbReference type="ARBA" id="ARBA00023136"/>
    </source>
</evidence>
<evidence type="ECO:0000256" key="10">
    <source>
        <dbReference type="ARBA" id="ARBA00023157"/>
    </source>
</evidence>
<dbReference type="GO" id="GO:0045296">
    <property type="term" value="F:cadherin binding"/>
    <property type="evidence" value="ECO:0007669"/>
    <property type="project" value="TreeGrafter"/>
</dbReference>
<comment type="subcellular location">
    <subcellularLocation>
        <location evidence="1">Cell membrane</location>
        <topology evidence="1">Single-pass type I membrane protein</topology>
    </subcellularLocation>
</comment>
<dbReference type="GO" id="GO:0044331">
    <property type="term" value="P:cell-cell adhesion mediated by cadherin"/>
    <property type="evidence" value="ECO:0007669"/>
    <property type="project" value="TreeGrafter"/>
</dbReference>
<feature type="signal peptide" evidence="13">
    <location>
        <begin position="1"/>
        <end position="18"/>
    </location>
</feature>
<keyword evidence="7" id="KW-0130">Cell adhesion</keyword>
<dbReference type="GO" id="GO:0048589">
    <property type="term" value="P:developmental growth"/>
    <property type="evidence" value="ECO:0007669"/>
    <property type="project" value="UniProtKB-ARBA"/>
</dbReference>
<gene>
    <name evidence="15" type="ORF">HCN44_003649</name>
</gene>
<evidence type="ECO:0000259" key="14">
    <source>
        <dbReference type="PROSITE" id="PS50268"/>
    </source>
</evidence>
<evidence type="ECO:0000256" key="6">
    <source>
        <dbReference type="ARBA" id="ARBA00022837"/>
    </source>
</evidence>
<dbReference type="GO" id="GO:0000902">
    <property type="term" value="P:cell morphogenesis"/>
    <property type="evidence" value="ECO:0007669"/>
    <property type="project" value="TreeGrafter"/>
</dbReference>
<dbReference type="Gene3D" id="2.60.40.60">
    <property type="entry name" value="Cadherins"/>
    <property type="match status" value="3"/>
</dbReference>
<dbReference type="AlphaFoldDB" id="A0A834XKN5"/>
<dbReference type="CDD" id="cd11304">
    <property type="entry name" value="Cadherin_repeat"/>
    <property type="match status" value="3"/>
</dbReference>
<evidence type="ECO:0000256" key="3">
    <source>
        <dbReference type="ARBA" id="ARBA00022692"/>
    </source>
</evidence>
<dbReference type="PRINTS" id="PR00205">
    <property type="entry name" value="CADHERIN"/>
</dbReference>
<dbReference type="GO" id="GO:0001736">
    <property type="term" value="P:establishment of planar polarity"/>
    <property type="evidence" value="ECO:0007669"/>
    <property type="project" value="UniProtKB-ARBA"/>
</dbReference>
<dbReference type="PANTHER" id="PTHR24027">
    <property type="entry name" value="CADHERIN-23"/>
    <property type="match status" value="1"/>
</dbReference>
<keyword evidence="9" id="KW-0472">Membrane</keyword>
<dbReference type="FunFam" id="2.60.40.60:FF:000032">
    <property type="entry name" value="FAT atypical cadherin 1"/>
    <property type="match status" value="1"/>
</dbReference>
<dbReference type="InterPro" id="IPR020894">
    <property type="entry name" value="Cadherin_CS"/>
</dbReference>
<keyword evidence="2" id="KW-0245">EGF-like domain</keyword>
<feature type="domain" description="Cadherin" evidence="14">
    <location>
        <begin position="256"/>
        <end position="354"/>
    </location>
</feature>
<dbReference type="GO" id="GO:0007163">
    <property type="term" value="P:establishment or maintenance of cell polarity"/>
    <property type="evidence" value="ECO:0007669"/>
    <property type="project" value="UniProtKB-ARBA"/>
</dbReference>
<evidence type="ECO:0000313" key="16">
    <source>
        <dbReference type="Proteomes" id="UP000639338"/>
    </source>
</evidence>
<accession>A0A834XKN5</accession>
<comment type="caution">
    <text evidence="15">The sequence shown here is derived from an EMBL/GenBank/DDBJ whole genome shotgun (WGS) entry which is preliminary data.</text>
</comment>
<dbReference type="GO" id="GO:0030855">
    <property type="term" value="P:epithelial cell differentiation"/>
    <property type="evidence" value="ECO:0007669"/>
    <property type="project" value="UniProtKB-ARBA"/>
</dbReference>
<dbReference type="InterPro" id="IPR002126">
    <property type="entry name" value="Cadherin-like_dom"/>
</dbReference>
<dbReference type="SMART" id="SM00112">
    <property type="entry name" value="CA"/>
    <property type="match status" value="3"/>
</dbReference>
<evidence type="ECO:0000256" key="5">
    <source>
        <dbReference type="ARBA" id="ARBA00022737"/>
    </source>
</evidence>
<evidence type="ECO:0000256" key="13">
    <source>
        <dbReference type="SAM" id="SignalP"/>
    </source>
</evidence>
<name>A0A834XKN5_APHGI</name>
<keyword evidence="3" id="KW-0812">Transmembrane</keyword>
<dbReference type="GO" id="GO:0016339">
    <property type="term" value="P:calcium-dependent cell-cell adhesion via plasma membrane cell adhesion molecules"/>
    <property type="evidence" value="ECO:0007669"/>
    <property type="project" value="TreeGrafter"/>
</dbReference>
<dbReference type="GO" id="GO:0007156">
    <property type="term" value="P:homophilic cell adhesion via plasma membrane adhesion molecules"/>
    <property type="evidence" value="ECO:0007669"/>
    <property type="project" value="InterPro"/>
</dbReference>
<feature type="domain" description="Cadherin" evidence="14">
    <location>
        <begin position="139"/>
        <end position="247"/>
    </location>
</feature>
<keyword evidence="6 12" id="KW-0106">Calcium</keyword>
<sequence>MALITFIIFSWTLMFIEATTQADKNIEIIIKNGSFNFEKSIYVAPTIPENIPIDETIISVVIKNNSNNKNIIFNIASGNSDKRFKINNSTGEISVNNLLDYEKKTKYSLNIGAFDGKKSDNTTVKIYIENINDNPPVFDEFDREISIPEEEIYEGCLTSISAHDPDIIDKTADQNIIYTVLENDIFTVDKLGCLMMIKPLNYDKPNGKDSWEIIVTAHDDNSSTKSLEDFIKIKINLIDINDNPPQLISSHVTWDENQLPGNITKLIADDNDSSKNSGPFNFTIDDQLADSIVLEKFYIIGDMLASRVSFDREERQEYIIPIIVADNGYPTLSSSCLFNVTIGDVNDVRVKETSRSVIIRYWNDNYLDLNYLYVDIDDDDDGWHLNDYHFNWNGVKPDNFDLNTRTGTIIPRKGITNGIYYLKFFITEESKWIEKHTVNAYVNVTFKSINKNAYNYLKYHGENSICPQYIEC</sequence>
<proteinExistence type="predicted"/>
<dbReference type="InterPro" id="IPR015919">
    <property type="entry name" value="Cadherin-like_sf"/>
</dbReference>